<dbReference type="OMA" id="VAHECES"/>
<keyword evidence="2" id="KW-0677">Repeat</keyword>
<keyword evidence="6" id="KW-1185">Reference proteome</keyword>
<dbReference type="InterPro" id="IPR050216">
    <property type="entry name" value="LRR_domain-containing"/>
</dbReference>
<dbReference type="PANTHER" id="PTHR48051">
    <property type="match status" value="1"/>
</dbReference>
<proteinExistence type="predicted"/>
<organism evidence="5 6">
    <name type="scientific">Corchorus capsularis</name>
    <name type="common">Jute</name>
    <dbReference type="NCBI Taxonomy" id="210143"/>
    <lineage>
        <taxon>Eukaryota</taxon>
        <taxon>Viridiplantae</taxon>
        <taxon>Streptophyta</taxon>
        <taxon>Embryophyta</taxon>
        <taxon>Tracheophyta</taxon>
        <taxon>Spermatophyta</taxon>
        <taxon>Magnoliopsida</taxon>
        <taxon>eudicotyledons</taxon>
        <taxon>Gunneridae</taxon>
        <taxon>Pentapetalae</taxon>
        <taxon>rosids</taxon>
        <taxon>malvids</taxon>
        <taxon>Malvales</taxon>
        <taxon>Malvaceae</taxon>
        <taxon>Grewioideae</taxon>
        <taxon>Apeibeae</taxon>
        <taxon>Corchorus</taxon>
    </lineage>
</organism>
<feature type="domain" description="Disease resistance protein RPS4B/Roq1-like leucine-rich repeats" evidence="4">
    <location>
        <begin position="209"/>
        <end position="407"/>
    </location>
</feature>
<accession>A0A1R3K2D2</accession>
<evidence type="ECO:0000256" key="2">
    <source>
        <dbReference type="ARBA" id="ARBA00022737"/>
    </source>
</evidence>
<dbReference type="SUPFAM" id="SSF52058">
    <property type="entry name" value="L domain-like"/>
    <property type="match status" value="2"/>
</dbReference>
<dbReference type="STRING" id="210143.A0A1R3K2D2"/>
<dbReference type="PANTHER" id="PTHR48051:SF46">
    <property type="entry name" value="LEUCINE RICH REPEAT-CONTAINING DOMAIN PROTEIN"/>
    <property type="match status" value="1"/>
</dbReference>
<comment type="caution">
    <text evidence="5">The sequence shown here is derived from an EMBL/GenBank/DDBJ whole genome shotgun (WGS) entry which is preliminary data.</text>
</comment>
<evidence type="ECO:0000313" key="6">
    <source>
        <dbReference type="Proteomes" id="UP000188268"/>
    </source>
</evidence>
<reference evidence="5 6" key="1">
    <citation type="submission" date="2013-09" db="EMBL/GenBank/DDBJ databases">
        <title>Corchorus capsularis genome sequencing.</title>
        <authorList>
            <person name="Alam M."/>
            <person name="Haque M.S."/>
            <person name="Islam M.S."/>
            <person name="Emdad E.M."/>
            <person name="Islam M.M."/>
            <person name="Ahmed B."/>
            <person name="Halim A."/>
            <person name="Hossen Q.M.M."/>
            <person name="Hossain M.Z."/>
            <person name="Ahmed R."/>
            <person name="Khan M.M."/>
            <person name="Islam R."/>
            <person name="Rashid M.M."/>
            <person name="Khan S.A."/>
            <person name="Rahman M.S."/>
            <person name="Alam M."/>
        </authorList>
    </citation>
    <scope>NUCLEOTIDE SEQUENCE [LARGE SCALE GENOMIC DNA]</scope>
    <source>
        <strain evidence="6">cv. CVL-1</strain>
        <tissue evidence="5">Whole seedling</tissue>
    </source>
</reference>
<dbReference type="AlphaFoldDB" id="A0A1R3K2D2"/>
<evidence type="ECO:0000256" key="1">
    <source>
        <dbReference type="ARBA" id="ARBA00022614"/>
    </source>
</evidence>
<dbReference type="InterPro" id="IPR032675">
    <property type="entry name" value="LRR_dom_sf"/>
</dbReference>
<keyword evidence="1" id="KW-0433">Leucine-rich repeat</keyword>
<dbReference type="Gene3D" id="3.80.10.10">
    <property type="entry name" value="Ribonuclease Inhibitor"/>
    <property type="match status" value="3"/>
</dbReference>
<gene>
    <name evidence="5" type="ORF">CCACVL1_03135</name>
</gene>
<keyword evidence="3" id="KW-0611">Plant defense</keyword>
<evidence type="ECO:0000259" key="4">
    <source>
        <dbReference type="Pfam" id="PF23286"/>
    </source>
</evidence>
<evidence type="ECO:0000256" key="3">
    <source>
        <dbReference type="ARBA" id="ARBA00022821"/>
    </source>
</evidence>
<dbReference type="Proteomes" id="UP000188268">
    <property type="component" value="Unassembled WGS sequence"/>
</dbReference>
<name>A0A1R3K2D2_COCAP</name>
<protein>
    <recommendedName>
        <fullName evidence="4">Disease resistance protein RPS4B/Roq1-like leucine-rich repeats domain-containing protein</fullName>
    </recommendedName>
</protein>
<dbReference type="InterPro" id="IPR058546">
    <property type="entry name" value="RPS4B/Roq1-like_LRR"/>
</dbReference>
<dbReference type="Pfam" id="PF23286">
    <property type="entry name" value="LRR_13"/>
    <property type="match status" value="1"/>
</dbReference>
<dbReference type="Gramene" id="OMP01233">
    <property type="protein sequence ID" value="OMP01233"/>
    <property type="gene ID" value="CCACVL1_03135"/>
</dbReference>
<dbReference type="GO" id="GO:0005737">
    <property type="term" value="C:cytoplasm"/>
    <property type="evidence" value="ECO:0007669"/>
    <property type="project" value="TreeGrafter"/>
</dbReference>
<dbReference type="OrthoDB" id="1002095at2759"/>
<evidence type="ECO:0000313" key="5">
    <source>
        <dbReference type="EMBL" id="OMP01233.1"/>
    </source>
</evidence>
<sequence>MSNLRLLRIDSVRLSGSFENISKKLRWLHWRRCPLKVLPPDLQLHNLVALDMKFSSLKRVWKDTKLLDKLEILDLSNSIYLAETPNFSSCGTLKRLQFGGCTSLTKVHQSIGNLERLVFLNFAGCSNLKELPDNMCNLTSLGVLNLGGCTKLLESPNFSRCKSLTRLQLEGCTSLTKVHQSIGNVERLELLNLAECRNLRELPDSICNLTSLATLNLSGCSKLSSLPEHLGKLKALRDLLAAGSAITELPTSVGLLKNLKCLSLASLEEPLPSRSWLSFFSSLFSPIKSAASSSLLLPSTFSHLTSLRQLNLRGRNLCDSEIAIDFRSFQFLRGLNLGGNNFCNLPVGISDHPTLTDLKLSDCKSLQSIEELPQNLETLEAEQCTSIERYPNLAAMPHRLSKIYITSCRRTIDIQGWDFSPISRTRGPAGYWAISGYRSDDPPKELLFYSKWKYFEGCFPARKVPDWLDYNQVGSAVLFCMPSTPTGQFRAMIVCVIMHPVNEEHCEDQERTFVSLILSIKNKTKGTETFDRSYQYWPFFEGKICHDHAWVTYLTPDIFITDMNADEGDEIEVSIKPGGGILVKECGIHLPIHEYWH</sequence>
<dbReference type="EMBL" id="AWWV01006475">
    <property type="protein sequence ID" value="OMP01233.1"/>
    <property type="molecule type" value="Genomic_DNA"/>
</dbReference>